<evidence type="ECO:0000256" key="4">
    <source>
        <dbReference type="ARBA" id="ARBA00005524"/>
    </source>
</evidence>
<evidence type="ECO:0000313" key="8">
    <source>
        <dbReference type="EMBL" id="KIP64668.1"/>
    </source>
</evidence>
<dbReference type="Pfam" id="PF01676">
    <property type="entry name" value="Metalloenzyme"/>
    <property type="match status" value="1"/>
</dbReference>
<comment type="similarity">
    <text evidence="4">Belongs to the BPG-independent phosphoglycerate mutase family. A-PGAM subfamily.</text>
</comment>
<dbReference type="GO" id="GO:0004619">
    <property type="term" value="F:phosphoglycerate mutase activity"/>
    <property type="evidence" value="ECO:0007669"/>
    <property type="project" value="UniProtKB-EC"/>
</dbReference>
<dbReference type="InterPro" id="IPR006124">
    <property type="entry name" value="Metalloenzyme"/>
</dbReference>
<dbReference type="STRING" id="1602171.ST44_01810"/>
<dbReference type="PANTHER" id="PTHR31209:SF4">
    <property type="entry name" value="2,3-BISPHOSPHOGLYCERATE-INDEPENDENT PHOSPHOGLYCERATE MUTASE"/>
    <property type="match status" value="1"/>
</dbReference>
<feature type="domain" description="Metalloenzyme" evidence="7">
    <location>
        <begin position="1"/>
        <end position="410"/>
    </location>
</feature>
<dbReference type="Gene3D" id="3.40.720.10">
    <property type="entry name" value="Alkaline Phosphatase, subunit A"/>
    <property type="match status" value="2"/>
</dbReference>
<dbReference type="PANTHER" id="PTHR31209">
    <property type="entry name" value="COFACTOR-INDEPENDENT PHOSPHOGLYCERATE MUTASE"/>
    <property type="match status" value="1"/>
</dbReference>
<dbReference type="InterPro" id="IPR004456">
    <property type="entry name" value="Pglycerate_mutase_ApgM"/>
</dbReference>
<dbReference type="SUPFAM" id="SSF53649">
    <property type="entry name" value="Alkaline phosphatase-like"/>
    <property type="match status" value="1"/>
</dbReference>
<evidence type="ECO:0000256" key="5">
    <source>
        <dbReference type="ARBA" id="ARBA00023152"/>
    </source>
</evidence>
<evidence type="ECO:0000256" key="3">
    <source>
        <dbReference type="ARBA" id="ARBA00004921"/>
    </source>
</evidence>
<evidence type="ECO:0000256" key="2">
    <source>
        <dbReference type="ARBA" id="ARBA00002315"/>
    </source>
</evidence>
<dbReference type="EMBL" id="JXQK01000018">
    <property type="protein sequence ID" value="KIP64668.1"/>
    <property type="molecule type" value="Genomic_DNA"/>
</dbReference>
<comment type="function">
    <text evidence="2">Catalyzes the interconversion of 2-phosphoglycerate and 3-phosphoglycerate.</text>
</comment>
<keyword evidence="9" id="KW-1185">Reference proteome</keyword>
<organism evidence="8 9">
    <name type="scientific">Prevotella pectinovora</name>
    <dbReference type="NCBI Taxonomy" id="1602169"/>
    <lineage>
        <taxon>Bacteria</taxon>
        <taxon>Pseudomonadati</taxon>
        <taxon>Bacteroidota</taxon>
        <taxon>Bacteroidia</taxon>
        <taxon>Bacteroidales</taxon>
        <taxon>Prevotellaceae</taxon>
        <taxon>Prevotella</taxon>
    </lineage>
</organism>
<comment type="pathway">
    <text evidence="3">Carbohydrate degradation.</text>
</comment>
<dbReference type="NCBIfam" id="TIGR00306">
    <property type="entry name" value="apgM"/>
    <property type="match status" value="1"/>
</dbReference>
<proteinExistence type="inferred from homology"/>
<sequence>MKHLVIVADGMADHPVERLGGKTLLQFADVPNMDALACNGRTGRLVTIPDGFSPGSDVANSVILGYDQEKVYEGRGPLEAASIGYEMRPGDLALRVSLISVDERGRIVNHHGGHVTTQESFQLIDCLNAELADDRLHFHTGSQYRHLLVIKGGNKHIECALPHDSINKDWHGLLVRPKEGYEHSGDDCYFDSLGVKHKRLSPEETSDILNDLILKSQGLLGKHKVNINRRSCGLPPANLIWPWGGGYRPSMLTLSEKYPEVRSGAVVSADNLIRGIGQYAGLKVVDVDGATGFADTNYEGKAKAAIDALRTDDFVFLHIEASDEAGHDGDLQLKLKTIEDIDLRVMGTICSELSDWKEPVCIALLPDHPTPVELRTHVDEPVPFLVYYPGIKPDSVSCYDEQSCMSGSYGLLRLQEFMEEIMKIK</sequence>
<dbReference type="InterPro" id="IPR023665">
    <property type="entry name" value="ApgAM_prokaryotes"/>
</dbReference>
<evidence type="ECO:0000259" key="7">
    <source>
        <dbReference type="Pfam" id="PF01676"/>
    </source>
</evidence>
<dbReference type="InterPro" id="IPR017850">
    <property type="entry name" value="Alkaline_phosphatase_core_sf"/>
</dbReference>
<evidence type="ECO:0000313" key="9">
    <source>
        <dbReference type="Proteomes" id="UP000032046"/>
    </source>
</evidence>
<dbReference type="GO" id="GO:0046872">
    <property type="term" value="F:metal ion binding"/>
    <property type="evidence" value="ECO:0007669"/>
    <property type="project" value="InterPro"/>
</dbReference>
<dbReference type="PIRSF" id="PIRSF006392">
    <property type="entry name" value="IPGAM_arch"/>
    <property type="match status" value="1"/>
</dbReference>
<name>A0A0D0HFL4_9BACT</name>
<protein>
    <submittedName>
        <fullName evidence="8">Phosphoglycerate mutase</fullName>
    </submittedName>
</protein>
<reference evidence="8 9" key="1">
    <citation type="submission" date="2015-01" db="EMBL/GenBank/DDBJ databases">
        <title>Comparative genomics of non-oral Prevotella species.</title>
        <authorList>
            <person name="Accetto T."/>
            <person name="Nograsek B."/>
            <person name="Avgustin G."/>
        </authorList>
    </citation>
    <scope>NUCLEOTIDE SEQUENCE [LARGE SCALE GENOMIC DNA]</scope>
    <source>
        <strain evidence="8 9">P5-119</strain>
    </source>
</reference>
<keyword evidence="6" id="KW-0413">Isomerase</keyword>
<comment type="caution">
    <text evidence="8">The sequence shown here is derived from an EMBL/GenBank/DDBJ whole genome shotgun (WGS) entry which is preliminary data.</text>
</comment>
<evidence type="ECO:0000256" key="1">
    <source>
        <dbReference type="ARBA" id="ARBA00000370"/>
    </source>
</evidence>
<dbReference type="Proteomes" id="UP000032046">
    <property type="component" value="Unassembled WGS sequence"/>
</dbReference>
<evidence type="ECO:0000256" key="6">
    <source>
        <dbReference type="ARBA" id="ARBA00023235"/>
    </source>
</evidence>
<dbReference type="NCBIfam" id="TIGR02535">
    <property type="entry name" value="hyp_Hser_kinase"/>
    <property type="match status" value="1"/>
</dbReference>
<dbReference type="Pfam" id="PF10143">
    <property type="entry name" value="PhosphMutase"/>
    <property type="match status" value="1"/>
</dbReference>
<dbReference type="RefSeq" id="WP_042517571.1">
    <property type="nucleotide sequence ID" value="NZ_JXQK01000018.1"/>
</dbReference>
<dbReference type="CDD" id="cd16011">
    <property type="entry name" value="iPGM_like"/>
    <property type="match status" value="1"/>
</dbReference>
<dbReference type="GO" id="GO:0006096">
    <property type="term" value="P:glycolytic process"/>
    <property type="evidence" value="ECO:0007669"/>
    <property type="project" value="UniProtKB-KW"/>
</dbReference>
<gene>
    <name evidence="8" type="ORF">ST44_01810</name>
</gene>
<dbReference type="NCBIfam" id="NF003242">
    <property type="entry name" value="PRK04200.1"/>
    <property type="match status" value="1"/>
</dbReference>
<accession>A0A0D0HFL4</accession>
<dbReference type="AlphaFoldDB" id="A0A0D0HFL4"/>
<comment type="catalytic activity">
    <reaction evidence="1">
        <text>(2R)-2-phosphoglycerate = (2R)-3-phosphoglycerate</text>
        <dbReference type="Rhea" id="RHEA:15901"/>
        <dbReference type="ChEBI" id="CHEBI:58272"/>
        <dbReference type="ChEBI" id="CHEBI:58289"/>
        <dbReference type="EC" id="5.4.2.12"/>
    </reaction>
</comment>
<keyword evidence="5" id="KW-0324">Glycolysis</keyword>